<evidence type="ECO:0000313" key="11">
    <source>
        <dbReference type="Proteomes" id="UP000326570"/>
    </source>
</evidence>
<evidence type="ECO:0000256" key="6">
    <source>
        <dbReference type="ARBA" id="ARBA00022989"/>
    </source>
</evidence>
<feature type="transmembrane region" description="Helical" evidence="8">
    <location>
        <begin position="229"/>
        <end position="250"/>
    </location>
</feature>
<dbReference type="GO" id="GO:0005886">
    <property type="term" value="C:plasma membrane"/>
    <property type="evidence" value="ECO:0007669"/>
    <property type="project" value="UniProtKB-SubCell"/>
</dbReference>
<evidence type="ECO:0000256" key="2">
    <source>
        <dbReference type="ARBA" id="ARBA00022428"/>
    </source>
</evidence>
<dbReference type="PANTHER" id="PTHR13929">
    <property type="entry name" value="1,4-DIHYDROXY-2-NAPHTHOATE OCTAPRENYLTRANSFERASE"/>
    <property type="match status" value="1"/>
</dbReference>
<dbReference type="PIRSF" id="PIRSF005355">
    <property type="entry name" value="UBIAD1"/>
    <property type="match status" value="1"/>
</dbReference>
<evidence type="ECO:0000256" key="1">
    <source>
        <dbReference type="ARBA" id="ARBA00004141"/>
    </source>
</evidence>
<evidence type="ECO:0000313" key="10">
    <source>
        <dbReference type="EMBL" id="KAA9324948.1"/>
    </source>
</evidence>
<dbReference type="InterPro" id="IPR026046">
    <property type="entry name" value="UBIAD1"/>
</dbReference>
<feature type="transmembrane region" description="Helical" evidence="8">
    <location>
        <begin position="256"/>
        <end position="272"/>
    </location>
</feature>
<feature type="transmembrane region" description="Helical" evidence="8">
    <location>
        <begin position="284"/>
        <end position="305"/>
    </location>
</feature>
<dbReference type="CDD" id="cd13962">
    <property type="entry name" value="PT_UbiA_UBIAD1"/>
    <property type="match status" value="1"/>
</dbReference>
<organism evidence="10 11">
    <name type="scientific">Adhaeribacter soli</name>
    <dbReference type="NCBI Taxonomy" id="2607655"/>
    <lineage>
        <taxon>Bacteria</taxon>
        <taxon>Pseudomonadati</taxon>
        <taxon>Bacteroidota</taxon>
        <taxon>Cytophagia</taxon>
        <taxon>Cytophagales</taxon>
        <taxon>Hymenobacteraceae</taxon>
        <taxon>Adhaeribacter</taxon>
    </lineage>
</organism>
<comment type="function">
    <text evidence="8">Conversion of 1,4-dihydroxy-2-naphthoate (DHNA) to demethylmenaquinone (DMK).</text>
</comment>
<dbReference type="UniPathway" id="UPA00079">
    <property type="reaction ID" value="UER00168"/>
</dbReference>
<dbReference type="AlphaFoldDB" id="A0A5N1IHT6"/>
<comment type="subcellular location">
    <subcellularLocation>
        <location evidence="8">Cell membrane</location>
        <topology evidence="8">Multi-pass membrane protein</topology>
    </subcellularLocation>
    <subcellularLocation>
        <location evidence="1">Membrane</location>
        <topology evidence="1">Multi-pass membrane protein</topology>
    </subcellularLocation>
</comment>
<keyword evidence="4 8" id="KW-0808">Transferase</keyword>
<evidence type="ECO:0000256" key="4">
    <source>
        <dbReference type="ARBA" id="ARBA00022679"/>
    </source>
</evidence>
<sequence>MNAEAPGKLKAWISAFRLRTLPLSLSSIFMGGFLAASQLEFSATILGLCILTTLFLQILSNLANDYGDSVHGADHAERLGPKRAVQAGHISAKQMKTGIVVFSLLSLVSGLSLLWASFGSEGIYLFLLFLAIGLAAIWAAITYTNGPKPYGYAGLGDISVFLFFGLVAVLGTVFLQTQDFNLSHLLPAAACGFFATGVLNVNNIRDIVSDKLAGKNSVSVRLGAKNARLYHWCLLIAGMACAVGFVMWRFIGWPQFLFVLSFPFFIYNGIQVSKKQQPTEIDPYLKQLSLSTLLFVFLFGIGLALSM</sequence>
<dbReference type="EMBL" id="VTWT01000015">
    <property type="protein sequence ID" value="KAA9324948.1"/>
    <property type="molecule type" value="Genomic_DNA"/>
</dbReference>
<feature type="transmembrane region" description="Helical" evidence="8">
    <location>
        <begin position="99"/>
        <end position="117"/>
    </location>
</feature>
<dbReference type="InterPro" id="IPR000537">
    <property type="entry name" value="UbiA_prenyltransferase"/>
</dbReference>
<proteinExistence type="inferred from homology"/>
<dbReference type="Gene3D" id="1.10.357.140">
    <property type="entry name" value="UbiA prenyltransferase"/>
    <property type="match status" value="1"/>
</dbReference>
<evidence type="ECO:0000256" key="8">
    <source>
        <dbReference type="HAMAP-Rule" id="MF_01937"/>
    </source>
</evidence>
<dbReference type="Proteomes" id="UP000326570">
    <property type="component" value="Unassembled WGS sequence"/>
</dbReference>
<comment type="pathway">
    <text evidence="8">Quinol/quinone metabolism; menaquinone biosynthesis; menaquinol from 1,4-dihydroxy-2-naphthoate: step 1/2.</text>
</comment>
<keyword evidence="11" id="KW-1185">Reference proteome</keyword>
<gene>
    <name evidence="8" type="primary">menA</name>
    <name evidence="10" type="ORF">F0P94_19435</name>
</gene>
<evidence type="ECO:0000256" key="3">
    <source>
        <dbReference type="ARBA" id="ARBA00022475"/>
    </source>
</evidence>
<dbReference type="HAMAP" id="MF_01937">
    <property type="entry name" value="MenA_1"/>
    <property type="match status" value="1"/>
</dbReference>
<evidence type="ECO:0000256" key="9">
    <source>
        <dbReference type="NCBIfam" id="TIGR00751"/>
    </source>
</evidence>
<feature type="transmembrane region" description="Helical" evidence="8">
    <location>
        <begin position="155"/>
        <end position="176"/>
    </location>
</feature>
<dbReference type="GO" id="GO:0046428">
    <property type="term" value="F:1,4-dihydroxy-2-naphthoate polyprenyltransferase activity"/>
    <property type="evidence" value="ECO:0007669"/>
    <property type="project" value="UniProtKB-UniRule"/>
</dbReference>
<keyword evidence="6 8" id="KW-1133">Transmembrane helix</keyword>
<protein>
    <recommendedName>
        <fullName evidence="8 9">1,4-dihydroxy-2-naphthoate octaprenyltransferase</fullName>
        <shortName evidence="8">DHNA-octaprenyltransferase</shortName>
        <ecNumber evidence="8 9">2.5.1.74</ecNumber>
    </recommendedName>
</protein>
<dbReference type="NCBIfam" id="TIGR00751">
    <property type="entry name" value="menA"/>
    <property type="match status" value="1"/>
</dbReference>
<reference evidence="10 11" key="1">
    <citation type="submission" date="2019-09" db="EMBL/GenBank/DDBJ databases">
        <title>Genome sequence of Adhaeribacter sp. M2.</title>
        <authorList>
            <person name="Srinivasan S."/>
        </authorList>
    </citation>
    <scope>NUCLEOTIDE SEQUENCE [LARGE SCALE GENOMIC DNA]</scope>
    <source>
        <strain evidence="10 11">M2</strain>
    </source>
</reference>
<evidence type="ECO:0000256" key="7">
    <source>
        <dbReference type="ARBA" id="ARBA00023136"/>
    </source>
</evidence>
<accession>A0A5N1IHT6</accession>
<keyword evidence="3 8" id="KW-1003">Cell membrane</keyword>
<feature type="transmembrane region" description="Helical" evidence="8">
    <location>
        <begin position="182"/>
        <end position="201"/>
    </location>
</feature>
<dbReference type="NCBIfam" id="NF004750">
    <property type="entry name" value="PRK06080.1-2"/>
    <property type="match status" value="1"/>
</dbReference>
<keyword evidence="5 8" id="KW-0812">Transmembrane</keyword>
<dbReference type="InterPro" id="IPR004657">
    <property type="entry name" value="MenA"/>
</dbReference>
<dbReference type="EC" id="2.5.1.74" evidence="8 9"/>
<comment type="caution">
    <text evidence="10">The sequence shown here is derived from an EMBL/GenBank/DDBJ whole genome shotgun (WGS) entry which is preliminary data.</text>
</comment>
<name>A0A5N1IHT6_9BACT</name>
<keyword evidence="2 8" id="KW-0474">Menaquinone biosynthesis</keyword>
<dbReference type="Pfam" id="PF01040">
    <property type="entry name" value="UbiA"/>
    <property type="match status" value="1"/>
</dbReference>
<dbReference type="InterPro" id="IPR044878">
    <property type="entry name" value="UbiA_sf"/>
</dbReference>
<feature type="transmembrane region" description="Helical" evidence="8">
    <location>
        <begin position="123"/>
        <end position="143"/>
    </location>
</feature>
<feature type="transmembrane region" description="Helical" evidence="8">
    <location>
        <begin position="45"/>
        <end position="63"/>
    </location>
</feature>
<comment type="catalytic activity">
    <reaction evidence="8">
        <text>an all-trans-polyprenyl diphosphate + 1,4-dihydroxy-2-naphthoate + H(+) = a 2-demethylmenaquinol + CO2 + diphosphate</text>
        <dbReference type="Rhea" id="RHEA:26478"/>
        <dbReference type="Rhea" id="RHEA-COMP:9563"/>
        <dbReference type="Rhea" id="RHEA-COMP:9564"/>
        <dbReference type="ChEBI" id="CHEBI:11173"/>
        <dbReference type="ChEBI" id="CHEBI:15378"/>
        <dbReference type="ChEBI" id="CHEBI:16526"/>
        <dbReference type="ChEBI" id="CHEBI:33019"/>
        <dbReference type="ChEBI" id="CHEBI:55437"/>
        <dbReference type="ChEBI" id="CHEBI:58914"/>
        <dbReference type="EC" id="2.5.1.74"/>
    </reaction>
</comment>
<dbReference type="GO" id="GO:0042371">
    <property type="term" value="P:vitamin K biosynthetic process"/>
    <property type="evidence" value="ECO:0007669"/>
    <property type="project" value="TreeGrafter"/>
</dbReference>
<dbReference type="GO" id="GO:0009234">
    <property type="term" value="P:menaquinone biosynthetic process"/>
    <property type="evidence" value="ECO:0007669"/>
    <property type="project" value="UniProtKB-UniRule"/>
</dbReference>
<keyword evidence="7 8" id="KW-0472">Membrane</keyword>
<comment type="similarity">
    <text evidence="8">Belongs to the MenA family. Type 1 subfamily.</text>
</comment>
<dbReference type="PANTHER" id="PTHR13929:SF0">
    <property type="entry name" value="UBIA PRENYLTRANSFERASE DOMAIN-CONTAINING PROTEIN 1"/>
    <property type="match status" value="1"/>
</dbReference>
<feature type="transmembrane region" description="Helical" evidence="8">
    <location>
        <begin position="21"/>
        <end position="39"/>
    </location>
</feature>
<evidence type="ECO:0000256" key="5">
    <source>
        <dbReference type="ARBA" id="ARBA00022692"/>
    </source>
</evidence>